<evidence type="ECO:0000313" key="1">
    <source>
        <dbReference type="EMBL" id="CAG8711539.1"/>
    </source>
</evidence>
<dbReference type="Proteomes" id="UP000789860">
    <property type="component" value="Unassembled WGS sequence"/>
</dbReference>
<sequence>GNRPFIPEHVPSFYAELIRMCWDALPENRPEMRKVADIFNYWRNKIITSGNNYPNANDHNIVHKEFQKADDFRLQNDFSSIIRFSKLHIDAYYSSRCHIFNFPKDLVVANLYSHKQSRQSASVRRHVIPDTGPLITPISDSIY</sequence>
<feature type="non-terminal residue" evidence="1">
    <location>
        <position position="143"/>
    </location>
</feature>
<feature type="non-terminal residue" evidence="1">
    <location>
        <position position="1"/>
    </location>
</feature>
<dbReference type="EMBL" id="CAJVPM010043414">
    <property type="protein sequence ID" value="CAG8711539.1"/>
    <property type="molecule type" value="Genomic_DNA"/>
</dbReference>
<protein>
    <submittedName>
        <fullName evidence="1">10654_t:CDS:1</fullName>
    </submittedName>
</protein>
<organism evidence="1 2">
    <name type="scientific">Scutellospora calospora</name>
    <dbReference type="NCBI Taxonomy" id="85575"/>
    <lineage>
        <taxon>Eukaryota</taxon>
        <taxon>Fungi</taxon>
        <taxon>Fungi incertae sedis</taxon>
        <taxon>Mucoromycota</taxon>
        <taxon>Glomeromycotina</taxon>
        <taxon>Glomeromycetes</taxon>
        <taxon>Diversisporales</taxon>
        <taxon>Gigasporaceae</taxon>
        <taxon>Scutellospora</taxon>
    </lineage>
</organism>
<name>A0ACA9PNZ6_9GLOM</name>
<proteinExistence type="predicted"/>
<gene>
    <name evidence="1" type="ORF">SCALOS_LOCUS10887</name>
</gene>
<keyword evidence="2" id="KW-1185">Reference proteome</keyword>
<accession>A0ACA9PNZ6</accession>
<reference evidence="1" key="1">
    <citation type="submission" date="2021-06" db="EMBL/GenBank/DDBJ databases">
        <authorList>
            <person name="Kallberg Y."/>
            <person name="Tangrot J."/>
            <person name="Rosling A."/>
        </authorList>
    </citation>
    <scope>NUCLEOTIDE SEQUENCE</scope>
    <source>
        <strain evidence="1">AU212A</strain>
    </source>
</reference>
<comment type="caution">
    <text evidence="1">The sequence shown here is derived from an EMBL/GenBank/DDBJ whole genome shotgun (WGS) entry which is preliminary data.</text>
</comment>
<evidence type="ECO:0000313" key="2">
    <source>
        <dbReference type="Proteomes" id="UP000789860"/>
    </source>
</evidence>